<accession>A0ACC2GXP9</accession>
<keyword evidence="2" id="KW-1185">Reference proteome</keyword>
<sequence>MNESMNHTALRRCEKPTPEPNNTPRTKAAVHYRRRLDLPSLIQFSGGFRHPGFRSPKCNLKCVRRRYCAAAASSETPPSSLSSLQCSSRCQRQFIFAPRNAGKEFRQIPILTVHIDQSARRHPSPCSTERAATSQGTVSRSSPPLASICYGRGRLSCPADVMACGGV</sequence>
<reference evidence="1" key="1">
    <citation type="submission" date="2021-05" db="EMBL/GenBank/DDBJ databases">
        <authorList>
            <person name="Pan Q."/>
            <person name="Jouanno E."/>
            <person name="Zahm M."/>
            <person name="Klopp C."/>
            <person name="Cabau C."/>
            <person name="Louis A."/>
            <person name="Berthelot C."/>
            <person name="Parey E."/>
            <person name="Roest Crollius H."/>
            <person name="Montfort J."/>
            <person name="Robinson-Rechavi M."/>
            <person name="Bouchez O."/>
            <person name="Lampietro C."/>
            <person name="Lopez Roques C."/>
            <person name="Donnadieu C."/>
            <person name="Postlethwait J."/>
            <person name="Bobe J."/>
            <person name="Dillon D."/>
            <person name="Chandos A."/>
            <person name="von Hippel F."/>
            <person name="Guiguen Y."/>
        </authorList>
    </citation>
    <scope>NUCLEOTIDE SEQUENCE</scope>
    <source>
        <strain evidence="1">YG-Jan2019</strain>
    </source>
</reference>
<gene>
    <name evidence="1" type="ORF">DPEC_G00103130</name>
</gene>
<dbReference type="EMBL" id="CM055735">
    <property type="protein sequence ID" value="KAJ8008277.1"/>
    <property type="molecule type" value="Genomic_DNA"/>
</dbReference>
<protein>
    <submittedName>
        <fullName evidence="1">Uncharacterized protein</fullName>
    </submittedName>
</protein>
<comment type="caution">
    <text evidence="1">The sequence shown here is derived from an EMBL/GenBank/DDBJ whole genome shotgun (WGS) entry which is preliminary data.</text>
</comment>
<dbReference type="Proteomes" id="UP001157502">
    <property type="component" value="Chromosome 8"/>
</dbReference>
<evidence type="ECO:0000313" key="2">
    <source>
        <dbReference type="Proteomes" id="UP001157502"/>
    </source>
</evidence>
<proteinExistence type="predicted"/>
<organism evidence="1 2">
    <name type="scientific">Dallia pectoralis</name>
    <name type="common">Alaska blackfish</name>
    <dbReference type="NCBI Taxonomy" id="75939"/>
    <lineage>
        <taxon>Eukaryota</taxon>
        <taxon>Metazoa</taxon>
        <taxon>Chordata</taxon>
        <taxon>Craniata</taxon>
        <taxon>Vertebrata</taxon>
        <taxon>Euteleostomi</taxon>
        <taxon>Actinopterygii</taxon>
        <taxon>Neopterygii</taxon>
        <taxon>Teleostei</taxon>
        <taxon>Protacanthopterygii</taxon>
        <taxon>Esociformes</taxon>
        <taxon>Umbridae</taxon>
        <taxon>Dallia</taxon>
    </lineage>
</organism>
<evidence type="ECO:0000313" key="1">
    <source>
        <dbReference type="EMBL" id="KAJ8008277.1"/>
    </source>
</evidence>
<name>A0ACC2GXP9_DALPE</name>